<evidence type="ECO:0000259" key="2">
    <source>
        <dbReference type="Pfam" id="PF00582"/>
    </source>
</evidence>
<dbReference type="RefSeq" id="WP_015302130.1">
    <property type="nucleotide sequence ID" value="NC_019964.1"/>
</dbReference>
<dbReference type="SUPFAM" id="SSF52402">
    <property type="entry name" value="Adenine nucleotide alpha hydrolases-like"/>
    <property type="match status" value="2"/>
</dbReference>
<accession>L0IFK4</accession>
<sequence>MTPRASIETILIPTDGSVGARVGAARGLELAATAGAAVHVLAVVDESWIGSAVADDDAESARSELVAAAEEAVETVERMAAELDPDLSVTTAVERGSVVDEIVAYTESADVDAIAMGTKGLTGLDHVVLGSVTETVLRTVSVPVLAIPPAARDGSLTTDGVADILLPTDGSKGAAAAVDWGIGVADRLDAMVHALFSVDTSRLVSASDPQDVLSHLEREGQDALGVVRNRARDRGCSVTGTVASGPAVDVILAYLDEHDIDLVVMGTHGRSGLGQHLLGSTTENVVRNAAVPLFCVPLPNR</sequence>
<reference evidence="3" key="1">
    <citation type="submission" date="2011-09" db="EMBL/GenBank/DDBJ databases">
        <title>Complete sequence of Halovivax ruber XH-70.</title>
        <authorList>
            <consortium name="US DOE Joint Genome Institute"/>
            <person name="Lucas S."/>
            <person name="Han J."/>
            <person name="Lapidus A."/>
            <person name="Cheng J.-F."/>
            <person name="Goodwin L."/>
            <person name="Pitluck S."/>
            <person name="Peters L."/>
            <person name="Mikhailova N."/>
            <person name="Davenport K."/>
            <person name="Detter J.C."/>
            <person name="Han C."/>
            <person name="Tapia R."/>
            <person name="Land M."/>
            <person name="Hauser L."/>
            <person name="Kyrpides N."/>
            <person name="Ivanova N."/>
            <person name="Pagani I."/>
            <person name="Sproer C."/>
            <person name="Anderson I."/>
            <person name="Woyke T."/>
        </authorList>
    </citation>
    <scope>NUCLEOTIDE SEQUENCE</scope>
    <source>
        <strain evidence="3">XH-70</strain>
    </source>
</reference>
<dbReference type="KEGG" id="hru:Halru_2977"/>
<dbReference type="CDD" id="cd00293">
    <property type="entry name" value="USP-like"/>
    <property type="match status" value="2"/>
</dbReference>
<dbReference type="eggNOG" id="arCOG00449">
    <property type="taxonomic scope" value="Archaea"/>
</dbReference>
<dbReference type="AlphaFoldDB" id="L0IFK4"/>
<dbReference type="GeneID" id="14378049"/>
<dbReference type="EMBL" id="CP003050">
    <property type="protein sequence ID" value="AGB17544.1"/>
    <property type="molecule type" value="Genomic_DNA"/>
</dbReference>
<evidence type="ECO:0000313" key="3">
    <source>
        <dbReference type="EMBL" id="AGB17544.1"/>
    </source>
</evidence>
<dbReference type="OrthoDB" id="105697at2157"/>
<dbReference type="Pfam" id="PF00582">
    <property type="entry name" value="Usp"/>
    <property type="match status" value="2"/>
</dbReference>
<evidence type="ECO:0000256" key="1">
    <source>
        <dbReference type="ARBA" id="ARBA00008791"/>
    </source>
</evidence>
<keyword evidence="4" id="KW-1185">Reference proteome</keyword>
<dbReference type="InterPro" id="IPR014729">
    <property type="entry name" value="Rossmann-like_a/b/a_fold"/>
</dbReference>
<gene>
    <name evidence="3" type="ordered locus">Halru_2977</name>
</gene>
<proteinExistence type="inferred from homology"/>
<dbReference type="HOGENOM" id="CLU_049301_2_1_2"/>
<dbReference type="InterPro" id="IPR006015">
    <property type="entry name" value="Universal_stress_UspA"/>
</dbReference>
<dbReference type="PANTHER" id="PTHR46268">
    <property type="entry name" value="STRESS RESPONSE PROTEIN NHAX"/>
    <property type="match status" value="1"/>
</dbReference>
<dbReference type="PANTHER" id="PTHR46268:SF6">
    <property type="entry name" value="UNIVERSAL STRESS PROTEIN UP12"/>
    <property type="match status" value="1"/>
</dbReference>
<dbReference type="Proteomes" id="UP000010846">
    <property type="component" value="Chromosome"/>
</dbReference>
<dbReference type="Gene3D" id="3.40.50.620">
    <property type="entry name" value="HUPs"/>
    <property type="match status" value="2"/>
</dbReference>
<comment type="similarity">
    <text evidence="1">Belongs to the universal stress protein A family.</text>
</comment>
<dbReference type="PRINTS" id="PR01438">
    <property type="entry name" value="UNVRSLSTRESS"/>
</dbReference>
<feature type="domain" description="UspA" evidence="2">
    <location>
        <begin position="164"/>
        <end position="297"/>
    </location>
</feature>
<protein>
    <submittedName>
        <fullName evidence="3">Universal stress protein UspA-like protein</fullName>
    </submittedName>
</protein>
<feature type="domain" description="UspA" evidence="2">
    <location>
        <begin position="8"/>
        <end position="148"/>
    </location>
</feature>
<evidence type="ECO:0000313" key="4">
    <source>
        <dbReference type="Proteomes" id="UP000010846"/>
    </source>
</evidence>
<name>L0IFK4_HALRX</name>
<organism evidence="3 4">
    <name type="scientific">Halovivax ruber (strain DSM 18193 / JCM 13892 / XH-70)</name>
    <dbReference type="NCBI Taxonomy" id="797302"/>
    <lineage>
        <taxon>Archaea</taxon>
        <taxon>Methanobacteriati</taxon>
        <taxon>Methanobacteriota</taxon>
        <taxon>Stenosarchaea group</taxon>
        <taxon>Halobacteria</taxon>
        <taxon>Halobacteriales</taxon>
        <taxon>Natrialbaceae</taxon>
        <taxon>Halovivax</taxon>
    </lineage>
</organism>
<dbReference type="STRING" id="797302.Halru_2977"/>
<dbReference type="InterPro" id="IPR006016">
    <property type="entry name" value="UspA"/>
</dbReference>